<protein>
    <submittedName>
        <fullName evidence="1">Uncharacterized protein</fullName>
    </submittedName>
</protein>
<sequence length="60" mass="6762">MSSFHFLESVQQLVMVANETISIAQCTKAFMIDAASMYGFDKQIDIIVVDKKANFVFLPE</sequence>
<reference evidence="1 2" key="1">
    <citation type="submission" date="2018-02" db="EMBL/GenBank/DDBJ databases">
        <title>Draft genome sequences of four Legionella pneumophila clinical strains isolated in Ontario.</title>
        <authorList>
            <person name="Fortuna A."/>
            <person name="Ramnarine R."/>
            <person name="Li A."/>
            <person name="Frantz C."/>
            <person name="Mallo G."/>
        </authorList>
    </citation>
    <scope>NUCLEOTIDE SEQUENCE [LARGE SCALE GENOMIC DNA]</scope>
    <source>
        <strain evidence="1 2">LG61</strain>
    </source>
</reference>
<gene>
    <name evidence="1" type="ORF">C3928_06315</name>
</gene>
<comment type="caution">
    <text evidence="1">The sequence shown here is derived from an EMBL/GenBank/DDBJ whole genome shotgun (WGS) entry which is preliminary data.</text>
</comment>
<evidence type="ECO:0000313" key="1">
    <source>
        <dbReference type="EMBL" id="PPK30381.1"/>
    </source>
</evidence>
<name>A0A2S6EYY4_LEGPN</name>
<dbReference type="AlphaFoldDB" id="A0A2S6EYY4"/>
<accession>A0A2S6EYY4</accession>
<dbReference type="EMBL" id="PQWY01000011">
    <property type="protein sequence ID" value="PPK30381.1"/>
    <property type="molecule type" value="Genomic_DNA"/>
</dbReference>
<organism evidence="1 2">
    <name type="scientific">Legionella pneumophila</name>
    <dbReference type="NCBI Taxonomy" id="446"/>
    <lineage>
        <taxon>Bacteria</taxon>
        <taxon>Pseudomonadati</taxon>
        <taxon>Pseudomonadota</taxon>
        <taxon>Gammaproteobacteria</taxon>
        <taxon>Legionellales</taxon>
        <taxon>Legionellaceae</taxon>
        <taxon>Legionella</taxon>
    </lineage>
</organism>
<evidence type="ECO:0000313" key="2">
    <source>
        <dbReference type="Proteomes" id="UP000239239"/>
    </source>
</evidence>
<proteinExistence type="predicted"/>
<dbReference type="Proteomes" id="UP000239239">
    <property type="component" value="Unassembled WGS sequence"/>
</dbReference>